<gene>
    <name evidence="2" type="ORF">CWO92_24600</name>
</gene>
<organism evidence="2 3">
    <name type="scientific">Heyndrickxia camelliae</name>
    <dbReference type="NCBI Taxonomy" id="1707093"/>
    <lineage>
        <taxon>Bacteria</taxon>
        <taxon>Bacillati</taxon>
        <taxon>Bacillota</taxon>
        <taxon>Bacilli</taxon>
        <taxon>Bacillales</taxon>
        <taxon>Bacillaceae</taxon>
        <taxon>Heyndrickxia</taxon>
    </lineage>
</organism>
<comment type="caution">
    <text evidence="2">The sequence shown here is derived from an EMBL/GenBank/DDBJ whole genome shotgun (WGS) entry which is preliminary data.</text>
</comment>
<evidence type="ECO:0000313" key="2">
    <source>
        <dbReference type="EMBL" id="PKR82427.1"/>
    </source>
</evidence>
<keyword evidence="3" id="KW-1185">Reference proteome</keyword>
<dbReference type="AlphaFoldDB" id="A0A2N3LD05"/>
<dbReference type="Pfam" id="PF09669">
    <property type="entry name" value="Phage_pRha"/>
    <property type="match status" value="1"/>
</dbReference>
<dbReference type="InterPro" id="IPR005039">
    <property type="entry name" value="Ant_C"/>
</dbReference>
<evidence type="ECO:0000313" key="3">
    <source>
        <dbReference type="Proteomes" id="UP000233440"/>
    </source>
</evidence>
<reference evidence="2 3" key="1">
    <citation type="submission" date="2017-11" db="EMBL/GenBank/DDBJ databases">
        <title>Bacillus camelliae sp. nov., isolated from pu'er tea.</title>
        <authorList>
            <person name="Niu L."/>
        </authorList>
    </citation>
    <scope>NUCLEOTIDE SEQUENCE [LARGE SCALE GENOMIC DNA]</scope>
    <source>
        <strain evidence="2 3">7578-1</strain>
    </source>
</reference>
<dbReference type="Proteomes" id="UP000233440">
    <property type="component" value="Unassembled WGS sequence"/>
</dbReference>
<accession>A0A2N3LD05</accession>
<evidence type="ECO:0000259" key="1">
    <source>
        <dbReference type="Pfam" id="PF03374"/>
    </source>
</evidence>
<name>A0A2N3LD05_9BACI</name>
<protein>
    <submittedName>
        <fullName evidence="2">Rha family transcriptional regulator</fullName>
    </submittedName>
</protein>
<dbReference type="EMBL" id="PIQO01000046">
    <property type="protein sequence ID" value="PKR82427.1"/>
    <property type="molecule type" value="Genomic_DNA"/>
</dbReference>
<dbReference type="InterPro" id="IPR014054">
    <property type="entry name" value="Phage_regulatory_Rha"/>
</dbReference>
<dbReference type="OrthoDB" id="9812611at2"/>
<sequence length="260" mass="30453">MKELVFIDKNEIVTDSLMVAEVFEKPHKDILKKIRNLDCSKEFTERNFSPSTYNDSTGRSLSRFLIKRDGLVFLVMGFTGVKAAEYKEKYIEAFNNMEEALKNKVQMASYMIEDPIARAERWIEEQKEKKLLETQKLMLEQQVKEYEPKVTYYDEILKSTDVINITQIAKDYGISGKALNTILRKEKVQYKQNGQWLLYSQHQDKGFTKSHTQEFIKPNGEKGSKLHTKWTQKGRLFIHSLLLKRGIEAVIDRELNLQNT</sequence>
<proteinExistence type="predicted"/>
<dbReference type="RefSeq" id="WP_101356804.1">
    <property type="nucleotide sequence ID" value="NZ_PIQO01000046.1"/>
</dbReference>
<dbReference type="NCBIfam" id="TIGR02681">
    <property type="entry name" value="phage_pRha"/>
    <property type="match status" value="1"/>
</dbReference>
<feature type="domain" description="Antirepressor protein C-terminal" evidence="1">
    <location>
        <begin position="140"/>
        <end position="244"/>
    </location>
</feature>
<dbReference type="GO" id="GO:0003677">
    <property type="term" value="F:DNA binding"/>
    <property type="evidence" value="ECO:0007669"/>
    <property type="project" value="InterPro"/>
</dbReference>
<dbReference type="Pfam" id="PF03374">
    <property type="entry name" value="ANT"/>
    <property type="match status" value="1"/>
</dbReference>